<dbReference type="KEGG" id="nib:GU926_02100"/>
<gene>
    <name evidence="3" type="ORF">GU926_02100</name>
</gene>
<dbReference type="Gene3D" id="3.10.450.50">
    <property type="match status" value="1"/>
</dbReference>
<sequence>MEKIKRSSLVLFLLGLTLCFGVSNCAPKAPSASALQPEIERIMAEQSQAWNRGDLEGFMAHYWQSDSLVFIGKSGPTYGWKKTLENYQKGYPSKEAMGQLQFTLLKTEPISHDALFVIGKWHLTRTIGDVGGQFSLLFRKINGQWKIVADHSS</sequence>
<dbReference type="Pfam" id="PF14534">
    <property type="entry name" value="DUF4440"/>
    <property type="match status" value="1"/>
</dbReference>
<protein>
    <submittedName>
        <fullName evidence="3">DUF4440 domain-containing protein</fullName>
    </submittedName>
</protein>
<name>A0A6P1NWG3_9BACT</name>
<accession>A0A6P1NWG3</accession>
<reference evidence="3 4" key="1">
    <citation type="submission" date="2020-01" db="EMBL/GenBank/DDBJ databases">
        <authorList>
            <person name="Kim M."/>
        </authorList>
    </citation>
    <scope>NUCLEOTIDE SEQUENCE [LARGE SCALE GENOMIC DNA]</scope>
    <source>
        <strain evidence="3 4">BT10</strain>
    </source>
</reference>
<dbReference type="AlphaFoldDB" id="A0A6P1NWG3"/>
<evidence type="ECO:0000256" key="1">
    <source>
        <dbReference type="SAM" id="SignalP"/>
    </source>
</evidence>
<keyword evidence="4" id="KW-1185">Reference proteome</keyword>
<feature type="signal peptide" evidence="1">
    <location>
        <begin position="1"/>
        <end position="25"/>
    </location>
</feature>
<dbReference type="EMBL" id="CP047897">
    <property type="protein sequence ID" value="QHL86298.1"/>
    <property type="molecule type" value="Genomic_DNA"/>
</dbReference>
<dbReference type="Proteomes" id="UP000464214">
    <property type="component" value="Chromosome"/>
</dbReference>
<evidence type="ECO:0000313" key="4">
    <source>
        <dbReference type="Proteomes" id="UP000464214"/>
    </source>
</evidence>
<dbReference type="RefSeq" id="WP_160688562.1">
    <property type="nucleotide sequence ID" value="NZ_CP047897.1"/>
</dbReference>
<evidence type="ECO:0000259" key="2">
    <source>
        <dbReference type="Pfam" id="PF14534"/>
    </source>
</evidence>
<evidence type="ECO:0000313" key="3">
    <source>
        <dbReference type="EMBL" id="QHL86298.1"/>
    </source>
</evidence>
<feature type="chain" id="PRO_5026910229" evidence="1">
    <location>
        <begin position="26"/>
        <end position="153"/>
    </location>
</feature>
<feature type="domain" description="DUF4440" evidence="2">
    <location>
        <begin position="40"/>
        <end position="147"/>
    </location>
</feature>
<dbReference type="InterPro" id="IPR032710">
    <property type="entry name" value="NTF2-like_dom_sf"/>
</dbReference>
<proteinExistence type="predicted"/>
<dbReference type="SUPFAM" id="SSF54427">
    <property type="entry name" value="NTF2-like"/>
    <property type="match status" value="1"/>
</dbReference>
<dbReference type="InterPro" id="IPR027843">
    <property type="entry name" value="DUF4440"/>
</dbReference>
<keyword evidence="1" id="KW-0732">Signal</keyword>
<organism evidence="3 4">
    <name type="scientific">Nibribacter ruber</name>
    <dbReference type="NCBI Taxonomy" id="2698458"/>
    <lineage>
        <taxon>Bacteria</taxon>
        <taxon>Pseudomonadati</taxon>
        <taxon>Bacteroidota</taxon>
        <taxon>Cytophagia</taxon>
        <taxon>Cytophagales</taxon>
        <taxon>Hymenobacteraceae</taxon>
        <taxon>Nibribacter</taxon>
    </lineage>
</organism>